<dbReference type="Proteomes" id="UP000823674">
    <property type="component" value="Unassembled WGS sequence"/>
</dbReference>
<comment type="caution">
    <text evidence="1">The sequence shown here is derived from an EMBL/GenBank/DDBJ whole genome shotgun (WGS) entry which is preliminary data.</text>
</comment>
<protein>
    <submittedName>
        <fullName evidence="1">Uncharacterized protein</fullName>
    </submittedName>
</protein>
<dbReference type="EMBL" id="JADBGQ010000036">
    <property type="protein sequence ID" value="KAG5374249.1"/>
    <property type="molecule type" value="Genomic_DNA"/>
</dbReference>
<reference evidence="1 2" key="1">
    <citation type="submission" date="2021-03" db="EMBL/GenBank/DDBJ databases">
        <authorList>
            <person name="King G.J."/>
            <person name="Bancroft I."/>
            <person name="Baten A."/>
            <person name="Bloomfield J."/>
            <person name="Borpatragohain P."/>
            <person name="He Z."/>
            <person name="Irish N."/>
            <person name="Irwin J."/>
            <person name="Liu K."/>
            <person name="Mauleon R.P."/>
            <person name="Moore J."/>
            <person name="Morris R."/>
            <person name="Ostergaard L."/>
            <person name="Wang B."/>
            <person name="Wells R."/>
        </authorList>
    </citation>
    <scope>NUCLEOTIDE SEQUENCE [LARGE SCALE GENOMIC DNA]</scope>
    <source>
        <strain evidence="1">R-o-18</strain>
        <tissue evidence="1">Leaf</tissue>
    </source>
</reference>
<keyword evidence="2" id="KW-1185">Reference proteome</keyword>
<evidence type="ECO:0000313" key="2">
    <source>
        <dbReference type="Proteomes" id="UP000823674"/>
    </source>
</evidence>
<accession>A0ABQ7KM02</accession>
<sequence>MSVAVRVCPSVSVTTHRTSVAVHQYTYQHVSGRLWLSISTHISTLVLGLSTLALPVDCSGDFGPCGLSVQYTQDVRGCPSAHTGRLWVSVSTHRTSVAVRVCLCVSISTHRTSVAVRSTHISTLVLGLRTLTLPVDCSGDFGPRGLSVQYTGCPWVSVSTHRTSVCLRQHTQDVCGCLCVSLSTHRKSMAVHQYTYQHVGPCTHHADPSRGMFGTHRTFVAVHQYTYHYVGRWTQHAGPPRGLTHRTSVGVRQHTEDVCVCPSAHTGRPWLSVCVRVCLSAHTGRPWLSISTHICTLVLGLSTLALPVDCSGDFGPRGLSVQYTQDVCGCPQAHTGRPWLFVAVREHTHDVCGCPCVSVCVYQHTQDVCGCPSVHISALWSLDSARWPFPWTVRMILAHVCCLFSKHRTSVGVREHTQDIRGCSSAHTGRPWLSVCVCVWPCVSLCGRVWPSAHTGRPWLSISTHISTLVLGLSTLTLHMDCLGILTHVGCLFSTHRSPWVSASTHRTSVAVRVCPCVSICVRQHTQDVRGCPSVHISLRWSLDSARWPSPWTVWVIFGPRGLYVQYTQDVRGCPLAHTGRTWLSVCVRVCVCVRQDTQDLRGCLSAYTGRLCVSVSTHRTSVAVRVCLSAHTGRPWLSISKHISTLVLGLSTMALPVDCSGDFGPRGLSIQYTQDVRGCPTAHTGRLWVSVSTHRTFVAVRVCLCVSVCVRQHTQDVCGCPSVHISARWSLDSARWPFPWTVRDVRGCSWPSVSTHRTSVAVRVCPCVSVCVHQHTQDVCGCPSVHISALWSLDSARWPLPWTVRVILAHVCCLFSRHRTSVGVRQHTQDIRGCPSAHTGRLWLSVCVSVWPCVSLCGRVWPSAHTGRPWLSISTHRTLVAVRVCPCVSVSTHRTSMAVRSTHISTLVLGLRTLTLPVDCSGDFGPRGLSVQYTGCLWVSVSTHRTSLCVRQHTQDVCGCLCVSLSTHRKSMAVHQYTYQHVGPCTHHADPSRGMFGTHRTFVAVHQYTYHYVGRWTQHAGPPRGLTHRTSVGVRQHTQDVCVCPSAHAGRPWLSVCVRVCLSAHTGCPWLSISTHISTLVLGLSTLALPVDCSCDFGPLGLLVQYIQDVCGCPQAHTGHPWLFVAVREHTHHVCGCPCVSVCVYQHTQDVCGCPSVHISALWSLDSARWPFPWTVRVILAHVCCLFSRHRTSMGVRQHTQDIRGCPSAHTGRLWLSVCVCVWPCVAVSHTQDVLLSISTHVSTVGLGLSTLNLQWTVWVSLAADWLSVQYNTGVRGCQPAHTGRPWLSVCVRVCPSVSSAHNRTFVACPSVHNRIWSLDSARWPSPWTVWMIFGPRGLTHRTSVGVRQHTEDVCVCPSAHTGRPWLSVCVRVCLSAHTGRPWLSISTHICTLVLGLSTLALPVDCSGDFGPRGLSVQYTQDVCGCPQAHTGRPWLFVAVREHTHDVCGCPCVSVCVYQHTQDVCGCPSVHISALWSLDSARWPFPWTVRMILAHVCCLFSKHRTSVGVREHTQDIRGCSSAHTGRPWLSVCVCVWPCVSLCGRVWPSAHTGRPWLSISTHISTLVLGLSTLTLHMDCLGILTHVGCLFSTHRSPWVSASTHRTSVAVRVCPCVSICVRQHTQDVRGCPSVHISLRWSLDSARWPSPWTVWVIFGPRGLYVQYTQDVRGCPLAHTGRTWLSVCVRVCVCVRQDTQDLRGCLSAYTGRLCVSVSTHRTSVAVRVCLSAHTGRPWLSISKHISTLVLGLSTMALPVDCSGDFGPRGLSIQYTQDVRGCPTAHTGPHTGRPWLSISTHISTLVLGLSTLALLVDCSGDFGPRGLSVQYTQDIRGCPQAHTGRPWLFVAVRQHTHDVCGCPCVSVCVYQHTQDVCGCPSVHISALWSLDSARWPLPWTVRVILAHVCCLFSRHRTSVGVRQHTQDIRGCPSAHTGRLWLSVCVSVWPCVSLCGRVWPSAHTGRPWLSISTHRTLVAVRVCPCVSVSTHRTSMAVRSTHISTLVLGLRTLTLPVDCSGDFGPRGLSVQYTGCLWVSVSTHRTSLCVRQHTQDVCGCLCVSLSTHRKSMAVHQYTYQHVGPCTHHADPSRGMFGTHRTFVAVHQYTYHYVGRWTQHAGPPRGLTHRTSVGVRQHTQDVCVCPSAHAGRPWLSVCVRVCLSAHTGCPWLSISTHISTLVLGLSTLALPVDCSCDFGPLGLLVQYIQDVCGCPQAHTGHPWLFVAVREHTHHVCGCPCVSVCVYQHTQDVCGCPSVHISALWSLDSARWPFPWTVRVILAHVCCLFSRHRTSMGVRQHTQDIRGCPSAHTGRLWLSVCVCVWPCVSLCGRVWPSAHTGRPWLSISTHRTLVAVRVCPCVSVSTHRTSMAVRSTHISTLVLGLRTLTLPVDCSGDFGPRGLSVQYTGCLWVSVSTHRTSLCVRQHTQDVCGCLCVSLSTHRTSVAVHQYTYQHAGPWTHHAGPSRGLFRTHRDVRWFVVSIHSTYVWSVSALRTERPRRRVCRVFCFVSTHRMSAGCPSVTYQQLVLGGLSIAGPFPAGLFRVILATWAFGQSIQTLWVSASTTQARPWLFVVSVRTHTTVCGCPTSVAAHQYTYQHVGPWTQHAGPSRGLFGTHRTSVAVRVCPSAHTGHPWLSVSTHISTLVLGLSTLTLPVDCSGDFGPRGLSVQYTHDLRGYLSAHTRCPCVSVSTPRTSVAVFVCPSAHTGRLWLSISTHTSTLVLALSTLTLPVDCSGDFGPRGLSVQYTQDVRGCPPAHTGRQWLSVCVRVCPSVSVSTHMTSVAVHQYTYHHVGHWTQHAGPPRGLFGTSVGVRQHTQDVCVCPSAHTGRPWLSVCVCVCPSAHTGRLWLSISTHISTLVLGLRRPWVSVSTHKTSVAVRVCLSAHTGRPWLSISTHISTLVLGLSTMALPVDCSGDFGPRGLSVQYTQDVCGCPLAHTGRPWLSVSTHRTFVAVCQHTRTFVGPVRCVRQHTQDVRGCPSVHISARWPFPGLFGDFGPRGLSVQYTQDVCGCPQAHTGCPWLFVAVREHTHDVCGCPCVSVCVYQHTQDVCGCPSVHISALWSMDSARWPFPWTVRVILAHVCCLFSKHRTSVGVRQHTQDIRGCPSAHAGRPWLSVCVCVWPCVSLCGRVWPCVAVSTHRTSVAVHQYTYQHVGPWTQHADPSRRLFG</sequence>
<proteinExistence type="predicted"/>
<evidence type="ECO:0000313" key="1">
    <source>
        <dbReference type="EMBL" id="KAG5374249.1"/>
    </source>
</evidence>
<organism evidence="1 2">
    <name type="scientific">Brassica rapa subsp. trilocularis</name>
    <dbReference type="NCBI Taxonomy" id="1813537"/>
    <lineage>
        <taxon>Eukaryota</taxon>
        <taxon>Viridiplantae</taxon>
        <taxon>Streptophyta</taxon>
        <taxon>Embryophyta</taxon>
        <taxon>Tracheophyta</taxon>
        <taxon>Spermatophyta</taxon>
        <taxon>Magnoliopsida</taxon>
        <taxon>eudicotyledons</taxon>
        <taxon>Gunneridae</taxon>
        <taxon>Pentapetalae</taxon>
        <taxon>rosids</taxon>
        <taxon>malvids</taxon>
        <taxon>Brassicales</taxon>
        <taxon>Brassicaceae</taxon>
        <taxon>Brassiceae</taxon>
        <taxon>Brassica</taxon>
    </lineage>
</organism>
<name>A0ABQ7KM02_BRACM</name>
<gene>
    <name evidence="1" type="primary">A05p000200.1_BraROA</name>
    <name evidence="1" type="ORF">IGI04_042431</name>
</gene>